<dbReference type="Pfam" id="PF00535">
    <property type="entry name" value="Glycos_transf_2"/>
    <property type="match status" value="1"/>
</dbReference>
<dbReference type="InterPro" id="IPR059123">
    <property type="entry name" value="StrF_dom"/>
</dbReference>
<dbReference type="PANTHER" id="PTHR22916">
    <property type="entry name" value="GLYCOSYLTRANSFERASE"/>
    <property type="match status" value="1"/>
</dbReference>
<dbReference type="AlphaFoldDB" id="A0A841KZT1"/>
<dbReference type="CDD" id="cd00761">
    <property type="entry name" value="Glyco_tranf_GTA_type"/>
    <property type="match status" value="1"/>
</dbReference>
<keyword evidence="3" id="KW-0808">Transferase</keyword>
<keyword evidence="4" id="KW-1185">Reference proteome</keyword>
<dbReference type="Gene3D" id="3.90.550.10">
    <property type="entry name" value="Spore Coat Polysaccharide Biosynthesis Protein SpsA, Chain A"/>
    <property type="match status" value="2"/>
</dbReference>
<dbReference type="GO" id="GO:0016758">
    <property type="term" value="F:hexosyltransferase activity"/>
    <property type="evidence" value="ECO:0007669"/>
    <property type="project" value="UniProtKB-ARBA"/>
</dbReference>
<dbReference type="RefSeq" id="WP_184310956.1">
    <property type="nucleotide sequence ID" value="NZ_JACHEN010000014.1"/>
</dbReference>
<accession>A0A841KZT1</accession>
<dbReference type="PANTHER" id="PTHR22916:SF3">
    <property type="entry name" value="UDP-GLCNAC:BETAGAL BETA-1,3-N-ACETYLGLUCOSAMINYLTRANSFERASE-LIKE PROTEIN 1"/>
    <property type="match status" value="1"/>
</dbReference>
<proteinExistence type="predicted"/>
<dbReference type="Proteomes" id="UP000579281">
    <property type="component" value="Unassembled WGS sequence"/>
</dbReference>
<evidence type="ECO:0000313" key="4">
    <source>
        <dbReference type="Proteomes" id="UP000579281"/>
    </source>
</evidence>
<dbReference type="Pfam" id="PF13712">
    <property type="entry name" value="Glyco_tranf_2_5"/>
    <property type="match status" value="1"/>
</dbReference>
<dbReference type="EMBL" id="JACHEN010000014">
    <property type="protein sequence ID" value="MBB6216422.1"/>
    <property type="molecule type" value="Genomic_DNA"/>
</dbReference>
<protein>
    <submittedName>
        <fullName evidence="3">Glycosyltransferase involved in cell wall biosynthesis</fullName>
    </submittedName>
</protein>
<name>A0A841KZT1_9FIRM</name>
<feature type="domain" description="Glycosyltransferase 2-like" evidence="1">
    <location>
        <begin position="226"/>
        <end position="354"/>
    </location>
</feature>
<dbReference type="SUPFAM" id="SSF53448">
    <property type="entry name" value="Nucleotide-diphospho-sugar transferases"/>
    <property type="match status" value="2"/>
</dbReference>
<reference evidence="3 4" key="1">
    <citation type="submission" date="2020-08" db="EMBL/GenBank/DDBJ databases">
        <title>Genomic Encyclopedia of Type Strains, Phase IV (KMG-IV): sequencing the most valuable type-strain genomes for metagenomic binning, comparative biology and taxonomic classification.</title>
        <authorList>
            <person name="Goeker M."/>
        </authorList>
    </citation>
    <scope>NUCLEOTIDE SEQUENCE [LARGE SCALE GENOMIC DNA]</scope>
    <source>
        <strain evidence="3 4">DSM 103526</strain>
    </source>
</reference>
<comment type="caution">
    <text evidence="3">The sequence shown here is derived from an EMBL/GenBank/DDBJ whole genome shotgun (WGS) entry which is preliminary data.</text>
</comment>
<feature type="domain" description="Streptomycin biosynthesis protein StrF" evidence="2">
    <location>
        <begin position="7"/>
        <end position="217"/>
    </location>
</feature>
<gene>
    <name evidence="3" type="ORF">HNQ80_002522</name>
</gene>
<organism evidence="3 4">
    <name type="scientific">Anaerosolibacter carboniphilus</name>
    <dbReference type="NCBI Taxonomy" id="1417629"/>
    <lineage>
        <taxon>Bacteria</taxon>
        <taxon>Bacillati</taxon>
        <taxon>Bacillota</taxon>
        <taxon>Clostridia</taxon>
        <taxon>Peptostreptococcales</taxon>
        <taxon>Thermotaleaceae</taxon>
        <taxon>Anaerosolibacter</taxon>
    </lineage>
</organism>
<dbReference type="InterPro" id="IPR001173">
    <property type="entry name" value="Glyco_trans_2-like"/>
</dbReference>
<dbReference type="InterPro" id="IPR029044">
    <property type="entry name" value="Nucleotide-diphossugar_trans"/>
</dbReference>
<evidence type="ECO:0000313" key="3">
    <source>
        <dbReference type="EMBL" id="MBB6216422.1"/>
    </source>
</evidence>
<evidence type="ECO:0000259" key="1">
    <source>
        <dbReference type="Pfam" id="PF00535"/>
    </source>
</evidence>
<evidence type="ECO:0000259" key="2">
    <source>
        <dbReference type="Pfam" id="PF13712"/>
    </source>
</evidence>
<sequence>MNEQKICFITCVNDMEVYEECLMYLNSLEIPDGYQVENIYIEDANCITKAYNEAMKASDAKYKVYLHQDVFIINKNFIHDILSVFQKNDKIGMLGVIGAKTVPTSGIWRESNQKYGKTYAYQNEEMGMLSLNSIEKDFEYVKAIDGLIMVTQYDLPWREDIFDGWDFYDVSQGAEFLKRGYQIAIPKQNEPWCVHDVEIKKNVYKSVKYSTRFVKEYVNILFPLVSILIPAYNRPDFLEIGLKSIIAQTYPNIEIIICDDSTNDRVQEMLRPYLNKYKNIKYYNNGGPLGGNGLLNAEKCFNLASGEYINYLLDDDVFHPDKIATMLNYFIENHNVSLVTSYRQRIDELGNYLSDIPATTKIFEETRVVNGAVLGKLMLKNLLNVVGELSTVLFKKNDIEHICTYQGRQHRSSGDMAMWFELLMKGDAVYITDTLSYFRIHKDQNTHRMQLFGLVDAFYLIKDSYKNKVFIDDIIEYKECLLTWLKVTVFSIKLPSEIEYEKYSEIINKDLKDELIKQINCAIAIVLGAD</sequence>